<evidence type="ECO:0000256" key="1">
    <source>
        <dbReference type="SAM" id="MobiDB-lite"/>
    </source>
</evidence>
<feature type="compositionally biased region" description="Polar residues" evidence="1">
    <location>
        <begin position="72"/>
        <end position="96"/>
    </location>
</feature>
<organism evidence="2 3">
    <name type="scientific">Synaphobranchus kaupii</name>
    <name type="common">Kaup's arrowtooth eel</name>
    <dbReference type="NCBI Taxonomy" id="118154"/>
    <lineage>
        <taxon>Eukaryota</taxon>
        <taxon>Metazoa</taxon>
        <taxon>Chordata</taxon>
        <taxon>Craniata</taxon>
        <taxon>Vertebrata</taxon>
        <taxon>Euteleostomi</taxon>
        <taxon>Actinopterygii</taxon>
        <taxon>Neopterygii</taxon>
        <taxon>Teleostei</taxon>
        <taxon>Anguilliformes</taxon>
        <taxon>Synaphobranchidae</taxon>
        <taxon>Synaphobranchus</taxon>
    </lineage>
</organism>
<dbReference type="AlphaFoldDB" id="A0A9Q1I9F6"/>
<protein>
    <submittedName>
        <fullName evidence="2">Uncharacterized protein</fullName>
    </submittedName>
</protein>
<feature type="region of interest" description="Disordered" evidence="1">
    <location>
        <begin position="62"/>
        <end position="102"/>
    </location>
</feature>
<name>A0A9Q1I9F6_SYNKA</name>
<keyword evidence="3" id="KW-1185">Reference proteome</keyword>
<comment type="caution">
    <text evidence="2">The sequence shown here is derived from an EMBL/GenBank/DDBJ whole genome shotgun (WGS) entry which is preliminary data.</text>
</comment>
<evidence type="ECO:0000313" key="3">
    <source>
        <dbReference type="Proteomes" id="UP001152622"/>
    </source>
</evidence>
<dbReference type="EMBL" id="JAINUF010000023">
    <property type="protein sequence ID" value="KAJ8333388.1"/>
    <property type="molecule type" value="Genomic_DNA"/>
</dbReference>
<gene>
    <name evidence="2" type="ORF">SKAU_G00413960</name>
</gene>
<accession>A0A9Q1I9F6</accession>
<dbReference type="Proteomes" id="UP001152622">
    <property type="component" value="Chromosome 23"/>
</dbReference>
<proteinExistence type="predicted"/>
<evidence type="ECO:0000313" key="2">
    <source>
        <dbReference type="EMBL" id="KAJ8333388.1"/>
    </source>
</evidence>
<sequence>MSVQLFIALIPGRKARRSEQAHDFSDLAPFQAGNTAALLSTANGSLPFANCNGFAGSLSFSPSLRREGGNQTGQDVKTSAPSTERHSASTARVTLRQSRRGK</sequence>
<reference evidence="2" key="1">
    <citation type="journal article" date="2023" name="Science">
        <title>Genome structures resolve the early diversification of teleost fishes.</title>
        <authorList>
            <person name="Parey E."/>
            <person name="Louis A."/>
            <person name="Montfort J."/>
            <person name="Bouchez O."/>
            <person name="Roques C."/>
            <person name="Iampietro C."/>
            <person name="Lluch J."/>
            <person name="Castinel A."/>
            <person name="Donnadieu C."/>
            <person name="Desvignes T."/>
            <person name="Floi Bucao C."/>
            <person name="Jouanno E."/>
            <person name="Wen M."/>
            <person name="Mejri S."/>
            <person name="Dirks R."/>
            <person name="Jansen H."/>
            <person name="Henkel C."/>
            <person name="Chen W.J."/>
            <person name="Zahm M."/>
            <person name="Cabau C."/>
            <person name="Klopp C."/>
            <person name="Thompson A.W."/>
            <person name="Robinson-Rechavi M."/>
            <person name="Braasch I."/>
            <person name="Lecointre G."/>
            <person name="Bobe J."/>
            <person name="Postlethwait J.H."/>
            <person name="Berthelot C."/>
            <person name="Roest Crollius H."/>
            <person name="Guiguen Y."/>
        </authorList>
    </citation>
    <scope>NUCLEOTIDE SEQUENCE</scope>
    <source>
        <tissue evidence="2">Blood</tissue>
    </source>
</reference>